<dbReference type="PROSITE" id="PS50113">
    <property type="entry name" value="PAC"/>
    <property type="match status" value="1"/>
</dbReference>
<dbReference type="SUPFAM" id="SSF141868">
    <property type="entry name" value="EAL domain-like"/>
    <property type="match status" value="1"/>
</dbReference>
<feature type="domain" description="PAS" evidence="1">
    <location>
        <begin position="1"/>
        <end position="49"/>
    </location>
</feature>
<dbReference type="PANTHER" id="PTHR44757:SF2">
    <property type="entry name" value="BIOFILM ARCHITECTURE MAINTENANCE PROTEIN MBAA"/>
    <property type="match status" value="1"/>
</dbReference>
<dbReference type="EMBL" id="JAFBIL020000008">
    <property type="protein sequence ID" value="MBZ2209520.1"/>
    <property type="molecule type" value="Genomic_DNA"/>
</dbReference>
<reference evidence="5 6" key="1">
    <citation type="submission" date="2021-08" db="EMBL/GenBank/DDBJ databases">
        <title>Massilia sp. R798.</title>
        <authorList>
            <person name="Baek J.H."/>
            <person name="Jung H.S."/>
            <person name="Kim K.R."/>
            <person name="Jeon C.O."/>
        </authorList>
    </citation>
    <scope>NUCLEOTIDE SEQUENCE [LARGE SCALE GENOMIC DNA]</scope>
    <source>
        <strain evidence="5 6">R798</strain>
    </source>
</reference>
<dbReference type="SUPFAM" id="SSF55073">
    <property type="entry name" value="Nucleotide cyclase"/>
    <property type="match status" value="1"/>
</dbReference>
<dbReference type="SUPFAM" id="SSF55785">
    <property type="entry name" value="PYP-like sensor domain (PAS domain)"/>
    <property type="match status" value="2"/>
</dbReference>
<protein>
    <submittedName>
        <fullName evidence="5">EAL domain-containing protein</fullName>
    </submittedName>
</protein>
<dbReference type="SMART" id="SM00267">
    <property type="entry name" value="GGDEF"/>
    <property type="match status" value="1"/>
</dbReference>
<dbReference type="InterPro" id="IPR035965">
    <property type="entry name" value="PAS-like_dom_sf"/>
</dbReference>
<dbReference type="Pfam" id="PF08447">
    <property type="entry name" value="PAS_3"/>
    <property type="match status" value="1"/>
</dbReference>
<comment type="caution">
    <text evidence="5">The sequence shown here is derived from an EMBL/GenBank/DDBJ whole genome shotgun (WGS) entry which is preliminary data.</text>
</comment>
<dbReference type="InterPro" id="IPR013655">
    <property type="entry name" value="PAS_fold_3"/>
</dbReference>
<dbReference type="CDD" id="cd01948">
    <property type="entry name" value="EAL"/>
    <property type="match status" value="1"/>
</dbReference>
<dbReference type="Gene3D" id="3.30.70.270">
    <property type="match status" value="1"/>
</dbReference>
<dbReference type="Pfam" id="PF00990">
    <property type="entry name" value="GGDEF"/>
    <property type="match status" value="1"/>
</dbReference>
<evidence type="ECO:0000313" key="5">
    <source>
        <dbReference type="EMBL" id="MBZ2209520.1"/>
    </source>
</evidence>
<dbReference type="Pfam" id="PF00989">
    <property type="entry name" value="PAS"/>
    <property type="match status" value="1"/>
</dbReference>
<dbReference type="InterPro" id="IPR029787">
    <property type="entry name" value="Nucleotide_cyclase"/>
</dbReference>
<accession>A0ABS7SUB5</accession>
<dbReference type="PANTHER" id="PTHR44757">
    <property type="entry name" value="DIGUANYLATE CYCLASE DGCP"/>
    <property type="match status" value="1"/>
</dbReference>
<dbReference type="Pfam" id="PF00563">
    <property type="entry name" value="EAL"/>
    <property type="match status" value="1"/>
</dbReference>
<dbReference type="CDD" id="cd01949">
    <property type="entry name" value="GGDEF"/>
    <property type="match status" value="1"/>
</dbReference>
<dbReference type="PROSITE" id="PS50883">
    <property type="entry name" value="EAL"/>
    <property type="match status" value="1"/>
</dbReference>
<feature type="domain" description="EAL" evidence="3">
    <location>
        <begin position="407"/>
        <end position="661"/>
    </location>
</feature>
<dbReference type="NCBIfam" id="TIGR00254">
    <property type="entry name" value="GGDEF"/>
    <property type="match status" value="1"/>
</dbReference>
<evidence type="ECO:0000259" key="2">
    <source>
        <dbReference type="PROSITE" id="PS50113"/>
    </source>
</evidence>
<dbReference type="InterPro" id="IPR000700">
    <property type="entry name" value="PAS-assoc_C"/>
</dbReference>
<evidence type="ECO:0000313" key="6">
    <source>
        <dbReference type="Proteomes" id="UP000809349"/>
    </source>
</evidence>
<dbReference type="InterPro" id="IPR043128">
    <property type="entry name" value="Rev_trsase/Diguanyl_cyclase"/>
</dbReference>
<dbReference type="InterPro" id="IPR000014">
    <property type="entry name" value="PAS"/>
</dbReference>
<keyword evidence="6" id="KW-1185">Reference proteome</keyword>
<dbReference type="PROSITE" id="PS50887">
    <property type="entry name" value="GGDEF"/>
    <property type="match status" value="1"/>
</dbReference>
<evidence type="ECO:0000259" key="4">
    <source>
        <dbReference type="PROSITE" id="PS50887"/>
    </source>
</evidence>
<evidence type="ECO:0000259" key="3">
    <source>
        <dbReference type="PROSITE" id="PS50883"/>
    </source>
</evidence>
<dbReference type="PROSITE" id="PS50112">
    <property type="entry name" value="PAS"/>
    <property type="match status" value="2"/>
</dbReference>
<name>A0ABS7SUB5_9BURK</name>
<dbReference type="InterPro" id="IPR035919">
    <property type="entry name" value="EAL_sf"/>
</dbReference>
<dbReference type="InterPro" id="IPR001633">
    <property type="entry name" value="EAL_dom"/>
</dbReference>
<evidence type="ECO:0000259" key="1">
    <source>
        <dbReference type="PROSITE" id="PS50112"/>
    </source>
</evidence>
<dbReference type="Gene3D" id="3.20.20.450">
    <property type="entry name" value="EAL domain"/>
    <property type="match status" value="1"/>
</dbReference>
<sequence length="661" mass="73529">MEYISPGIEKLTGYPVAAFRDGDVTFGSVIHPDDRDKASRTVDQALHTGEPFQLTYRIVTAAGDIKWVWEQGAALVEEDGTAVAIQGFMADFTRVRKADLKVVEQATLLDKARDAIVVIDTDSRITYWNHGAERMYGWSAGEAEGKLLCELLYEDHDAFRTAYETTLDEGDWRGEQCQRRRDGSLAHTDSRWTLLGRGNGHSPAAARKIMSISTDISERKQHEDKIFRLAFYDPLTDLPNRANLLDHLRRALIGSARTGKFGALMFCDLDHFKTLNDTHGHDAGDMLLQAAARRLEHSVREADMVARIGGDEFVILIAPQDETRDAAAMQAETVAHKIVTAMAAPFKLADFSYAVSASIGMVVISGASDTVESALKQADSAMYQAKASGRNTFRFYDPEMQAALFARAELETGLQRALRNNEFVLYYQPQMDENNHVTGAEALLRWALPNGELRLPADFIHTAEETDLIVDIGIWVLRTACRQLAIWQRQPDTAHLTLSVNVSARQFVEPNLVAMTETILRQTGADPKGLKFELTESLVVTDFASTAQQMRALRKLGISFSLDDFGTGYSSLVCLRNLPIDQLKIDHSFMRGVLTDRNDAAIVRSIIALSGSLGLQVIAEGVETIGQRQFLSDAGCFAYQGYLYEQAISEEHFSRYARDMH</sequence>
<feature type="domain" description="GGDEF" evidence="4">
    <location>
        <begin position="260"/>
        <end position="398"/>
    </location>
</feature>
<dbReference type="Gene3D" id="3.30.450.20">
    <property type="entry name" value="PAS domain"/>
    <property type="match status" value="2"/>
</dbReference>
<dbReference type="SMART" id="SM00091">
    <property type="entry name" value="PAS"/>
    <property type="match status" value="1"/>
</dbReference>
<organism evidence="5 6">
    <name type="scientific">Massilia soli</name>
    <dbReference type="NCBI Taxonomy" id="2792854"/>
    <lineage>
        <taxon>Bacteria</taxon>
        <taxon>Pseudomonadati</taxon>
        <taxon>Pseudomonadota</taxon>
        <taxon>Betaproteobacteria</taxon>
        <taxon>Burkholderiales</taxon>
        <taxon>Oxalobacteraceae</taxon>
        <taxon>Telluria group</taxon>
        <taxon>Massilia</taxon>
    </lineage>
</organism>
<dbReference type="SMART" id="SM00052">
    <property type="entry name" value="EAL"/>
    <property type="match status" value="1"/>
</dbReference>
<dbReference type="NCBIfam" id="TIGR00229">
    <property type="entry name" value="sensory_box"/>
    <property type="match status" value="1"/>
</dbReference>
<proteinExistence type="predicted"/>
<dbReference type="InterPro" id="IPR052155">
    <property type="entry name" value="Biofilm_reg_signaling"/>
</dbReference>
<dbReference type="InterPro" id="IPR013767">
    <property type="entry name" value="PAS_fold"/>
</dbReference>
<feature type="domain" description="PAC" evidence="2">
    <location>
        <begin position="52"/>
        <end position="104"/>
    </location>
</feature>
<dbReference type="CDD" id="cd00130">
    <property type="entry name" value="PAS"/>
    <property type="match status" value="2"/>
</dbReference>
<gene>
    <name evidence="5" type="ORF">I4X03_019815</name>
</gene>
<dbReference type="InterPro" id="IPR000160">
    <property type="entry name" value="GGDEF_dom"/>
</dbReference>
<feature type="domain" description="PAS" evidence="1">
    <location>
        <begin position="108"/>
        <end position="170"/>
    </location>
</feature>
<dbReference type="Proteomes" id="UP000809349">
    <property type="component" value="Unassembled WGS sequence"/>
</dbReference>